<keyword evidence="5 6" id="KW-0472">Membrane</keyword>
<name>A0A2N1IYR1_9PSED</name>
<gene>
    <name evidence="7" type="ORF">CXB65_00070</name>
</gene>
<feature type="transmembrane region" description="Helical" evidence="6">
    <location>
        <begin position="81"/>
        <end position="102"/>
    </location>
</feature>
<dbReference type="GO" id="GO:0005886">
    <property type="term" value="C:plasma membrane"/>
    <property type="evidence" value="ECO:0007669"/>
    <property type="project" value="UniProtKB-SubCell"/>
</dbReference>
<keyword evidence="2" id="KW-1003">Cell membrane</keyword>
<feature type="transmembrane region" description="Helical" evidence="6">
    <location>
        <begin position="343"/>
        <end position="366"/>
    </location>
</feature>
<feature type="transmembrane region" description="Helical" evidence="6">
    <location>
        <begin position="467"/>
        <end position="489"/>
    </location>
</feature>
<dbReference type="InterPro" id="IPR002797">
    <property type="entry name" value="Polysacc_synth"/>
</dbReference>
<feature type="transmembrane region" description="Helical" evidence="6">
    <location>
        <begin position="378"/>
        <end position="399"/>
    </location>
</feature>
<feature type="transmembrane region" description="Helical" evidence="6">
    <location>
        <begin position="122"/>
        <end position="140"/>
    </location>
</feature>
<sequence>MALKHNIVANYISQVYVAVIGVLILPLYVKHMGVEAYGLVGFFSMLQAWFTILDLGLTPTVGRETARFKAGGIDLVEYRRLFRALSLVFFAISMIGGLVLLLMAQSIAAQWLSFKVLGQQEVIFALQLMGVCVALRWMGGLYRGVVVGSERLVWLSAFNIIVATLRFAVVFITMYMYGFTPKVFFIHQLFVAIVEFLGLLIMARCLLPSLDRSANALGWSFAPVKPLLKFSLSIAFTSAVWVLVTQSDKLVLSGILPLAEYGHFTLAVLVAGGITVLSGPVSNALLPRMASLYAENKSAELILIYRKATRFVAALVGSASIVLALCAKPLLVVWTGDKELAEVAYPILALYAAGNGFLALGSFPYYLQYAKGNLKYHIAGCIITVSLLIPAIIFSAINYGGVGAGWAWLFINAIFFFFWVTYVHYKLEPGLHWEWLIIDCLKVLLPTLLSVWFVVDNICFSTERWLALVQIIGIAVFALFVSFVSSRFFKSNNVSLKK</sequence>
<feature type="transmembrane region" description="Helical" evidence="6">
    <location>
        <begin position="41"/>
        <end position="61"/>
    </location>
</feature>
<evidence type="ECO:0000313" key="7">
    <source>
        <dbReference type="EMBL" id="PKI25877.1"/>
    </source>
</evidence>
<evidence type="ECO:0000313" key="8">
    <source>
        <dbReference type="Proteomes" id="UP000233399"/>
    </source>
</evidence>
<feature type="transmembrane region" description="Helical" evidence="6">
    <location>
        <begin position="7"/>
        <end position="29"/>
    </location>
</feature>
<proteinExistence type="predicted"/>
<evidence type="ECO:0000256" key="6">
    <source>
        <dbReference type="SAM" id="Phobius"/>
    </source>
</evidence>
<feature type="transmembrane region" description="Helical" evidence="6">
    <location>
        <begin position="152"/>
        <end position="177"/>
    </location>
</feature>
<evidence type="ECO:0000256" key="1">
    <source>
        <dbReference type="ARBA" id="ARBA00004651"/>
    </source>
</evidence>
<evidence type="ECO:0000256" key="5">
    <source>
        <dbReference type="ARBA" id="ARBA00023136"/>
    </source>
</evidence>
<feature type="transmembrane region" description="Helical" evidence="6">
    <location>
        <begin position="183"/>
        <end position="207"/>
    </location>
</feature>
<accession>A0A2N1IYR1</accession>
<feature type="transmembrane region" description="Helical" evidence="6">
    <location>
        <begin position="308"/>
        <end position="331"/>
    </location>
</feature>
<dbReference type="Pfam" id="PF01943">
    <property type="entry name" value="Polysacc_synt"/>
    <property type="match status" value="1"/>
</dbReference>
<feature type="transmembrane region" description="Helical" evidence="6">
    <location>
        <begin position="435"/>
        <end position="455"/>
    </location>
</feature>
<feature type="transmembrane region" description="Helical" evidence="6">
    <location>
        <begin position="227"/>
        <end position="244"/>
    </location>
</feature>
<dbReference type="InterPro" id="IPR050833">
    <property type="entry name" value="Poly_Biosynth_Transport"/>
</dbReference>
<organism evidence="7 8">
    <name type="scientific">Pseudomonas monteilii</name>
    <dbReference type="NCBI Taxonomy" id="76759"/>
    <lineage>
        <taxon>Bacteria</taxon>
        <taxon>Pseudomonadati</taxon>
        <taxon>Pseudomonadota</taxon>
        <taxon>Gammaproteobacteria</taxon>
        <taxon>Pseudomonadales</taxon>
        <taxon>Pseudomonadaceae</taxon>
        <taxon>Pseudomonas</taxon>
    </lineage>
</organism>
<dbReference type="AlphaFoldDB" id="A0A2N1IYR1"/>
<comment type="subcellular location">
    <subcellularLocation>
        <location evidence="1">Cell membrane</location>
        <topology evidence="1">Multi-pass membrane protein</topology>
    </subcellularLocation>
</comment>
<evidence type="ECO:0000256" key="4">
    <source>
        <dbReference type="ARBA" id="ARBA00022989"/>
    </source>
</evidence>
<dbReference type="PANTHER" id="PTHR30250:SF26">
    <property type="entry name" value="PSMA PROTEIN"/>
    <property type="match status" value="1"/>
</dbReference>
<dbReference type="Proteomes" id="UP000233399">
    <property type="component" value="Unassembled WGS sequence"/>
</dbReference>
<feature type="transmembrane region" description="Helical" evidence="6">
    <location>
        <begin position="264"/>
        <end position="287"/>
    </location>
</feature>
<reference evidence="7 8" key="1">
    <citation type="submission" date="2017-12" db="EMBL/GenBank/DDBJ databases">
        <title>Isolation and characterization of an aerobic denitrifying Pseudomonas monteilii CY06 from aquaculture ponds.</title>
        <authorList>
            <person name="Ma Q."/>
            <person name="Cai Y."/>
            <person name="He Z."/>
        </authorList>
    </citation>
    <scope>NUCLEOTIDE SEQUENCE [LARGE SCALE GENOMIC DNA]</scope>
    <source>
        <strain evidence="7 8">CY06</strain>
    </source>
</reference>
<comment type="caution">
    <text evidence="7">The sequence shown here is derived from an EMBL/GenBank/DDBJ whole genome shotgun (WGS) entry which is preliminary data.</text>
</comment>
<protein>
    <submittedName>
        <fullName evidence="7">Polysaccharide biosynthesis protein</fullName>
    </submittedName>
</protein>
<evidence type="ECO:0000256" key="3">
    <source>
        <dbReference type="ARBA" id="ARBA00022692"/>
    </source>
</evidence>
<evidence type="ECO:0000256" key="2">
    <source>
        <dbReference type="ARBA" id="ARBA00022475"/>
    </source>
</evidence>
<keyword evidence="3 6" id="KW-0812">Transmembrane</keyword>
<feature type="transmembrane region" description="Helical" evidence="6">
    <location>
        <begin position="405"/>
        <end position="423"/>
    </location>
</feature>
<dbReference type="PANTHER" id="PTHR30250">
    <property type="entry name" value="PST FAMILY PREDICTED COLANIC ACID TRANSPORTER"/>
    <property type="match status" value="1"/>
</dbReference>
<keyword evidence="4 6" id="KW-1133">Transmembrane helix</keyword>
<dbReference type="RefSeq" id="WP_101195937.1">
    <property type="nucleotide sequence ID" value="NZ_PJCG01000001.1"/>
</dbReference>
<dbReference type="EMBL" id="PJCG01000001">
    <property type="protein sequence ID" value="PKI25877.1"/>
    <property type="molecule type" value="Genomic_DNA"/>
</dbReference>